<accession>A0ACB9QQA5</accession>
<dbReference type="EMBL" id="CM042885">
    <property type="protein sequence ID" value="KAI4365843.1"/>
    <property type="molecule type" value="Genomic_DNA"/>
</dbReference>
<evidence type="ECO:0000313" key="2">
    <source>
        <dbReference type="Proteomes" id="UP001057402"/>
    </source>
</evidence>
<reference evidence="2" key="1">
    <citation type="journal article" date="2023" name="Front. Plant Sci.">
        <title>Chromosomal-level genome assembly of Melastoma candidum provides insights into trichome evolution.</title>
        <authorList>
            <person name="Zhong Y."/>
            <person name="Wu W."/>
            <person name="Sun C."/>
            <person name="Zou P."/>
            <person name="Liu Y."/>
            <person name="Dai S."/>
            <person name="Zhou R."/>
        </authorList>
    </citation>
    <scope>NUCLEOTIDE SEQUENCE [LARGE SCALE GENOMIC DNA]</scope>
</reference>
<dbReference type="Proteomes" id="UP001057402">
    <property type="component" value="Chromosome 6"/>
</dbReference>
<organism evidence="1 2">
    <name type="scientific">Melastoma candidum</name>
    <dbReference type="NCBI Taxonomy" id="119954"/>
    <lineage>
        <taxon>Eukaryota</taxon>
        <taxon>Viridiplantae</taxon>
        <taxon>Streptophyta</taxon>
        <taxon>Embryophyta</taxon>
        <taxon>Tracheophyta</taxon>
        <taxon>Spermatophyta</taxon>
        <taxon>Magnoliopsida</taxon>
        <taxon>eudicotyledons</taxon>
        <taxon>Gunneridae</taxon>
        <taxon>Pentapetalae</taxon>
        <taxon>rosids</taxon>
        <taxon>malvids</taxon>
        <taxon>Myrtales</taxon>
        <taxon>Melastomataceae</taxon>
        <taxon>Melastomatoideae</taxon>
        <taxon>Melastomateae</taxon>
        <taxon>Melastoma</taxon>
    </lineage>
</organism>
<comment type="caution">
    <text evidence="1">The sequence shown here is derived from an EMBL/GenBank/DDBJ whole genome shotgun (WGS) entry which is preliminary data.</text>
</comment>
<protein>
    <submittedName>
        <fullName evidence="1">Uncharacterized protein</fullName>
    </submittedName>
</protein>
<sequence length="69" mass="7247">MSEKLLALFESNQQAMEENAQLKEKVASLQIVVSSSFAPIRSNDMGEAAVDVGLGSSSTKSEGNGTLSQ</sequence>
<gene>
    <name evidence="1" type="ORF">MLD38_021792</name>
</gene>
<keyword evidence="2" id="KW-1185">Reference proteome</keyword>
<proteinExistence type="predicted"/>
<evidence type="ECO:0000313" key="1">
    <source>
        <dbReference type="EMBL" id="KAI4365843.1"/>
    </source>
</evidence>
<name>A0ACB9QQA5_9MYRT</name>